<dbReference type="GO" id="GO:0006508">
    <property type="term" value="P:proteolysis"/>
    <property type="evidence" value="ECO:0007669"/>
    <property type="project" value="UniProtKB-KW"/>
</dbReference>
<evidence type="ECO:0000313" key="9">
    <source>
        <dbReference type="EMBL" id="MDP9900228.1"/>
    </source>
</evidence>
<keyword evidence="4" id="KW-0378">Hydrolase</keyword>
<keyword evidence="5" id="KW-0862">Zinc</keyword>
<dbReference type="RefSeq" id="WP_307690043.1">
    <property type="nucleotide sequence ID" value="NZ_JAUSRO010000007.1"/>
</dbReference>
<keyword evidence="10" id="KW-1185">Reference proteome</keyword>
<organism evidence="9 10">
    <name type="scientific">Variovorax ginsengisoli</name>
    <dbReference type="NCBI Taxonomy" id="363844"/>
    <lineage>
        <taxon>Bacteria</taxon>
        <taxon>Pseudomonadati</taxon>
        <taxon>Pseudomonadota</taxon>
        <taxon>Betaproteobacteria</taxon>
        <taxon>Burkholderiales</taxon>
        <taxon>Comamonadaceae</taxon>
        <taxon>Variovorax</taxon>
    </lineage>
</organism>
<protein>
    <submittedName>
        <fullName evidence="9">Zn-dependent protease</fullName>
    </submittedName>
</protein>
<comment type="cofactor">
    <cofactor evidence="1">
        <name>Zn(2+)</name>
        <dbReference type="ChEBI" id="CHEBI:29105"/>
    </cofactor>
</comment>
<name>A0ABT9S8P5_9BURK</name>
<dbReference type="Gene3D" id="3.30.2010.10">
    <property type="entry name" value="Metalloproteases ('zincins'), catalytic domain"/>
    <property type="match status" value="1"/>
</dbReference>
<evidence type="ECO:0000259" key="8">
    <source>
        <dbReference type="Pfam" id="PF01435"/>
    </source>
</evidence>
<accession>A0ABT9S8P5</accession>
<keyword evidence="7" id="KW-0732">Signal</keyword>
<evidence type="ECO:0000313" key="10">
    <source>
        <dbReference type="Proteomes" id="UP001226867"/>
    </source>
</evidence>
<keyword evidence="3" id="KW-0479">Metal-binding</keyword>
<feature type="chain" id="PRO_5047139121" evidence="7">
    <location>
        <begin position="45"/>
        <end position="537"/>
    </location>
</feature>
<dbReference type="GO" id="GO:0008233">
    <property type="term" value="F:peptidase activity"/>
    <property type="evidence" value="ECO:0007669"/>
    <property type="project" value="UniProtKB-KW"/>
</dbReference>
<dbReference type="PANTHER" id="PTHR22726:SF1">
    <property type="entry name" value="METALLOENDOPEPTIDASE OMA1, MITOCHONDRIAL"/>
    <property type="match status" value="1"/>
</dbReference>
<evidence type="ECO:0000256" key="7">
    <source>
        <dbReference type="SAM" id="SignalP"/>
    </source>
</evidence>
<comment type="caution">
    <text evidence="9">The sequence shown here is derived from an EMBL/GenBank/DDBJ whole genome shotgun (WGS) entry which is preliminary data.</text>
</comment>
<evidence type="ECO:0000256" key="5">
    <source>
        <dbReference type="ARBA" id="ARBA00022833"/>
    </source>
</evidence>
<keyword evidence="2 9" id="KW-0645">Protease</keyword>
<feature type="domain" description="Peptidase M48" evidence="8">
    <location>
        <begin position="87"/>
        <end position="282"/>
    </location>
</feature>
<dbReference type="Proteomes" id="UP001226867">
    <property type="component" value="Unassembled WGS sequence"/>
</dbReference>
<evidence type="ECO:0000256" key="3">
    <source>
        <dbReference type="ARBA" id="ARBA00022723"/>
    </source>
</evidence>
<sequence>MPDALSNSRARLRLAGFPRFPGLRAACVAVLVACQLLAPPAARAQLLPGMGDGGEMTAAAERRLGDQIARELYRDPDYIDDPVLEAYVQDIWSRLLAAARLRGELTPELDERFAWTLLMGRDRNINAFALPGGYLGLNLGLIAVTDSPDELATVLGHELSHVTQRHISRIMSRQGRQMPLLLAAMVLGIIAAAKSRNGDAGQAVIMGSQAMAMQNQLSFSRDMEREADRIGYGVMTQAGFAPQGAAAMFEKLQYASRLNDNGSYPYLRSHPLTTERISDMQARFQFRATEGAAPVAPGVVGALPSKGPQMTHALMAARARVFSRPGVDVLRQWMRAASGSEFERSTPAAQAGALCAAALAARETQDLVQARLFADRLAARTAGDASASRVARLLRAEIALASGAAPQAAALLDAKSKDRPEMFLSAQVAMALRNPAPMVAPLRDWVAVHPRDAGAWRLLSALYGAQNDTVRAVRADAEANVAVLDYAGARDRFKAAQELVRNGAGGVPVDFYEASIIDTRARAVDAMLKDQQADPPL</sequence>
<dbReference type="EMBL" id="JAUSRO010000007">
    <property type="protein sequence ID" value="MDP9900228.1"/>
    <property type="molecule type" value="Genomic_DNA"/>
</dbReference>
<dbReference type="Pfam" id="PF01435">
    <property type="entry name" value="Peptidase_M48"/>
    <property type="match status" value="1"/>
</dbReference>
<reference evidence="9 10" key="1">
    <citation type="submission" date="2023-07" db="EMBL/GenBank/DDBJ databases">
        <title>Sorghum-associated microbial communities from plants grown in Nebraska, USA.</title>
        <authorList>
            <person name="Schachtman D."/>
        </authorList>
    </citation>
    <scope>NUCLEOTIDE SEQUENCE [LARGE SCALE GENOMIC DNA]</scope>
    <source>
        <strain evidence="9 10">DS1607</strain>
    </source>
</reference>
<evidence type="ECO:0000256" key="2">
    <source>
        <dbReference type="ARBA" id="ARBA00022670"/>
    </source>
</evidence>
<keyword evidence="6" id="KW-0482">Metalloprotease</keyword>
<feature type="signal peptide" evidence="7">
    <location>
        <begin position="1"/>
        <end position="44"/>
    </location>
</feature>
<evidence type="ECO:0000256" key="1">
    <source>
        <dbReference type="ARBA" id="ARBA00001947"/>
    </source>
</evidence>
<evidence type="ECO:0000256" key="4">
    <source>
        <dbReference type="ARBA" id="ARBA00022801"/>
    </source>
</evidence>
<gene>
    <name evidence="9" type="ORF">J2W36_002491</name>
</gene>
<dbReference type="PANTHER" id="PTHR22726">
    <property type="entry name" value="METALLOENDOPEPTIDASE OMA1"/>
    <property type="match status" value="1"/>
</dbReference>
<dbReference type="InterPro" id="IPR001915">
    <property type="entry name" value="Peptidase_M48"/>
</dbReference>
<dbReference type="InterPro" id="IPR051156">
    <property type="entry name" value="Mito/Outer_Membr_Metalloprot"/>
</dbReference>
<proteinExistence type="predicted"/>
<evidence type="ECO:0000256" key="6">
    <source>
        <dbReference type="ARBA" id="ARBA00023049"/>
    </source>
</evidence>